<evidence type="ECO:0000313" key="1">
    <source>
        <dbReference type="EMBL" id="KAK4118711.1"/>
    </source>
</evidence>
<organism evidence="1 2">
    <name type="scientific">Parathielavia appendiculata</name>
    <dbReference type="NCBI Taxonomy" id="2587402"/>
    <lineage>
        <taxon>Eukaryota</taxon>
        <taxon>Fungi</taxon>
        <taxon>Dikarya</taxon>
        <taxon>Ascomycota</taxon>
        <taxon>Pezizomycotina</taxon>
        <taxon>Sordariomycetes</taxon>
        <taxon>Sordariomycetidae</taxon>
        <taxon>Sordariales</taxon>
        <taxon>Chaetomiaceae</taxon>
        <taxon>Parathielavia</taxon>
    </lineage>
</organism>
<accession>A0AAN6TRE3</accession>
<proteinExistence type="predicted"/>
<keyword evidence="2" id="KW-1185">Reference proteome</keyword>
<reference evidence="1" key="1">
    <citation type="journal article" date="2023" name="Mol. Phylogenet. Evol.">
        <title>Genome-scale phylogeny and comparative genomics of the fungal order Sordariales.</title>
        <authorList>
            <person name="Hensen N."/>
            <person name="Bonometti L."/>
            <person name="Westerberg I."/>
            <person name="Brannstrom I.O."/>
            <person name="Guillou S."/>
            <person name="Cros-Aarteil S."/>
            <person name="Calhoun S."/>
            <person name="Haridas S."/>
            <person name="Kuo A."/>
            <person name="Mondo S."/>
            <person name="Pangilinan J."/>
            <person name="Riley R."/>
            <person name="LaButti K."/>
            <person name="Andreopoulos B."/>
            <person name="Lipzen A."/>
            <person name="Chen C."/>
            <person name="Yan M."/>
            <person name="Daum C."/>
            <person name="Ng V."/>
            <person name="Clum A."/>
            <person name="Steindorff A."/>
            <person name="Ohm R.A."/>
            <person name="Martin F."/>
            <person name="Silar P."/>
            <person name="Natvig D.O."/>
            <person name="Lalanne C."/>
            <person name="Gautier V."/>
            <person name="Ament-Velasquez S.L."/>
            <person name="Kruys A."/>
            <person name="Hutchinson M.I."/>
            <person name="Powell A.J."/>
            <person name="Barry K."/>
            <person name="Miller A.N."/>
            <person name="Grigoriev I.V."/>
            <person name="Debuchy R."/>
            <person name="Gladieux P."/>
            <person name="Hiltunen Thoren M."/>
            <person name="Johannesson H."/>
        </authorList>
    </citation>
    <scope>NUCLEOTIDE SEQUENCE</scope>
    <source>
        <strain evidence="1">CBS 731.68</strain>
    </source>
</reference>
<sequence>MTSLSQARLFHCSKLVNFMRGFHCTSLDNSSLGWLNSNRMKTRSTAWCSVDISPFFVGQTSFK</sequence>
<gene>
    <name evidence="1" type="ORF">N657DRAFT_329638</name>
</gene>
<dbReference type="RefSeq" id="XP_062642484.1">
    <property type="nucleotide sequence ID" value="XM_062786851.1"/>
</dbReference>
<protein>
    <submittedName>
        <fullName evidence="1">Uncharacterized protein</fullName>
    </submittedName>
</protein>
<dbReference type="GeneID" id="87823621"/>
<dbReference type="EMBL" id="MU853261">
    <property type="protein sequence ID" value="KAK4118711.1"/>
    <property type="molecule type" value="Genomic_DNA"/>
</dbReference>
<reference evidence="1" key="2">
    <citation type="submission" date="2023-05" db="EMBL/GenBank/DDBJ databases">
        <authorList>
            <consortium name="Lawrence Berkeley National Laboratory"/>
            <person name="Steindorff A."/>
            <person name="Hensen N."/>
            <person name="Bonometti L."/>
            <person name="Westerberg I."/>
            <person name="Brannstrom I.O."/>
            <person name="Guillou S."/>
            <person name="Cros-Aarteil S."/>
            <person name="Calhoun S."/>
            <person name="Haridas S."/>
            <person name="Kuo A."/>
            <person name="Mondo S."/>
            <person name="Pangilinan J."/>
            <person name="Riley R."/>
            <person name="Labutti K."/>
            <person name="Andreopoulos B."/>
            <person name="Lipzen A."/>
            <person name="Chen C."/>
            <person name="Yanf M."/>
            <person name="Daum C."/>
            <person name="Ng V."/>
            <person name="Clum A."/>
            <person name="Ohm R."/>
            <person name="Martin F."/>
            <person name="Silar P."/>
            <person name="Natvig D."/>
            <person name="Lalanne C."/>
            <person name="Gautier V."/>
            <person name="Ament-Velasquez S.L."/>
            <person name="Kruys A."/>
            <person name="Hutchinson M.I."/>
            <person name="Powell A.J."/>
            <person name="Barry K."/>
            <person name="Miller A.N."/>
            <person name="Grigoriev I.V."/>
            <person name="Debuchy R."/>
            <person name="Gladieux P."/>
            <person name="Thoren M.H."/>
            <person name="Johannesson H."/>
        </authorList>
    </citation>
    <scope>NUCLEOTIDE SEQUENCE</scope>
    <source>
        <strain evidence="1">CBS 731.68</strain>
    </source>
</reference>
<evidence type="ECO:0000313" key="2">
    <source>
        <dbReference type="Proteomes" id="UP001302602"/>
    </source>
</evidence>
<dbReference type="AlphaFoldDB" id="A0AAN6TRE3"/>
<name>A0AAN6TRE3_9PEZI</name>
<comment type="caution">
    <text evidence="1">The sequence shown here is derived from an EMBL/GenBank/DDBJ whole genome shotgun (WGS) entry which is preliminary data.</text>
</comment>
<dbReference type="Proteomes" id="UP001302602">
    <property type="component" value="Unassembled WGS sequence"/>
</dbReference>